<dbReference type="Proteomes" id="UP001152467">
    <property type="component" value="Unassembled WGS sequence"/>
</dbReference>
<accession>A0A9W4W3I8</accession>
<dbReference type="EMBL" id="CAMAPD010000003">
    <property type="protein sequence ID" value="CAH9052849.1"/>
    <property type="molecule type" value="Genomic_DNA"/>
</dbReference>
<evidence type="ECO:0000313" key="3">
    <source>
        <dbReference type="EMBL" id="CAH9056678.1"/>
    </source>
</evidence>
<name>A0A9W4W3I8_9GAMM</name>
<protein>
    <recommendedName>
        <fullName evidence="6">O-antigen ligase domain-containing protein</fullName>
    </recommendedName>
</protein>
<keyword evidence="4" id="KW-1185">Reference proteome</keyword>
<feature type="transmembrane region" description="Helical" evidence="1">
    <location>
        <begin position="7"/>
        <end position="23"/>
    </location>
</feature>
<feature type="transmembrane region" description="Helical" evidence="1">
    <location>
        <begin position="109"/>
        <end position="128"/>
    </location>
</feature>
<keyword evidence="1" id="KW-1133">Transmembrane helix</keyword>
<evidence type="ECO:0000313" key="2">
    <source>
        <dbReference type="EMBL" id="CAH9052849.1"/>
    </source>
</evidence>
<evidence type="ECO:0008006" key="6">
    <source>
        <dbReference type="Google" id="ProtNLM"/>
    </source>
</evidence>
<feature type="transmembrane region" description="Helical" evidence="1">
    <location>
        <begin position="84"/>
        <end position="102"/>
    </location>
</feature>
<gene>
    <name evidence="3" type="ORF">PSECIP111854_01842</name>
    <name evidence="2" type="ORF">PSECIP111951_00701</name>
</gene>
<dbReference type="EMBL" id="CAMAPC010000005">
    <property type="protein sequence ID" value="CAH9056678.1"/>
    <property type="molecule type" value="Genomic_DNA"/>
</dbReference>
<proteinExistence type="predicted"/>
<comment type="caution">
    <text evidence="3">The sequence shown here is derived from an EMBL/GenBank/DDBJ whole genome shotgun (WGS) entry which is preliminary data.</text>
</comment>
<feature type="transmembrane region" description="Helical" evidence="1">
    <location>
        <begin position="29"/>
        <end position="45"/>
    </location>
</feature>
<feature type="transmembrane region" description="Helical" evidence="1">
    <location>
        <begin position="169"/>
        <end position="195"/>
    </location>
</feature>
<feature type="transmembrane region" description="Helical" evidence="1">
    <location>
        <begin position="346"/>
        <end position="362"/>
    </location>
</feature>
<evidence type="ECO:0000313" key="4">
    <source>
        <dbReference type="Proteomes" id="UP001152467"/>
    </source>
</evidence>
<dbReference type="PROSITE" id="PS51257">
    <property type="entry name" value="PROKAR_LIPOPROTEIN"/>
    <property type="match status" value="1"/>
</dbReference>
<reference evidence="3 5" key="1">
    <citation type="submission" date="2022-07" db="EMBL/GenBank/DDBJ databases">
        <authorList>
            <person name="Criscuolo A."/>
        </authorList>
    </citation>
    <scope>NUCLEOTIDE SEQUENCE</scope>
    <source>
        <strain evidence="5">CIP 111951</strain>
        <strain evidence="3">CIP111854</strain>
        <strain evidence="2">CIP111951</strain>
    </source>
</reference>
<organism evidence="3 4">
    <name type="scientific">Pseudoalteromonas holothuriae</name>
    <dbReference type="NCBI Taxonomy" id="2963714"/>
    <lineage>
        <taxon>Bacteria</taxon>
        <taxon>Pseudomonadati</taxon>
        <taxon>Pseudomonadota</taxon>
        <taxon>Gammaproteobacteria</taxon>
        <taxon>Alteromonadales</taxon>
        <taxon>Pseudoalteromonadaceae</taxon>
        <taxon>Pseudoalteromonas</taxon>
    </lineage>
</organism>
<dbReference type="Proteomes" id="UP001152485">
    <property type="component" value="Unassembled WGS sequence"/>
</dbReference>
<evidence type="ECO:0000256" key="1">
    <source>
        <dbReference type="SAM" id="Phobius"/>
    </source>
</evidence>
<dbReference type="AlphaFoldDB" id="A0A9W4W3I8"/>
<feature type="transmembrane region" description="Helical" evidence="1">
    <location>
        <begin position="298"/>
        <end position="317"/>
    </location>
</feature>
<feature type="transmembrane region" description="Helical" evidence="1">
    <location>
        <begin position="52"/>
        <end position="72"/>
    </location>
</feature>
<sequence>MIRQQYFILFIVLALVGCVSYNSYNLLPVNAIFELLIVASLLFVAKRMEPRAWYIFSLCAGYFGVCLVLALSRGTHPVDFLFAYKTYFYLAILCFFSGKILFTSEMLKLLWRAMLMLFFIKYVAWLVLSADERPGIFTENNFEIMFLLLLGCAVWSLKSRLSINEWAMLAVVIFLSGSRSGVICFLAMLVLLYIKEMTWKTVIQITLVGLAGLGVVAIFIARLAGGSVEDIDRVVFFQVFLSAISDWQWYEFLFGSPALTALPTEACERLAFYKTLFSAKDPSICYSVILHSYITRVIFDHGFIGLLFTFWAINALLKASLVEIRVRLSVLAILFLNGISVSSVNSVYAALGLIIVLTGLYPKRLELEKKRFHLLDTNRK</sequence>
<feature type="transmembrane region" description="Helical" evidence="1">
    <location>
        <begin position="201"/>
        <end position="221"/>
    </location>
</feature>
<evidence type="ECO:0000313" key="5">
    <source>
        <dbReference type="Proteomes" id="UP001152485"/>
    </source>
</evidence>
<feature type="transmembrane region" description="Helical" evidence="1">
    <location>
        <begin position="140"/>
        <end position="157"/>
    </location>
</feature>
<dbReference type="RefSeq" id="WP_261591901.1">
    <property type="nucleotide sequence ID" value="NZ_CAMAPC010000005.1"/>
</dbReference>
<keyword evidence="1" id="KW-0472">Membrane</keyword>
<keyword evidence="1" id="KW-0812">Transmembrane</keyword>